<name>A0A6H2A445_9ZZZZ</name>
<protein>
    <submittedName>
        <fullName evidence="1">Uncharacterized protein</fullName>
    </submittedName>
</protein>
<reference evidence="1" key="1">
    <citation type="submission" date="2020-03" db="EMBL/GenBank/DDBJ databases">
        <title>The deep terrestrial virosphere.</title>
        <authorList>
            <person name="Holmfeldt K."/>
            <person name="Nilsson E."/>
            <person name="Simone D."/>
            <person name="Lopez-Fernandez M."/>
            <person name="Wu X."/>
            <person name="de Brujin I."/>
            <person name="Lundin D."/>
            <person name="Andersson A."/>
            <person name="Bertilsson S."/>
            <person name="Dopson M."/>
        </authorList>
    </citation>
    <scope>NUCLEOTIDE SEQUENCE</scope>
    <source>
        <strain evidence="1">TM448A05085</strain>
        <strain evidence="2">TM448B03798</strain>
    </source>
</reference>
<accession>A0A6H2A445</accession>
<evidence type="ECO:0000313" key="2">
    <source>
        <dbReference type="EMBL" id="QJI02908.1"/>
    </source>
</evidence>
<proteinExistence type="predicted"/>
<dbReference type="EMBL" id="MT145041">
    <property type="protein sequence ID" value="QJI02908.1"/>
    <property type="molecule type" value="Genomic_DNA"/>
</dbReference>
<evidence type="ECO:0000313" key="1">
    <source>
        <dbReference type="EMBL" id="QJA54492.1"/>
    </source>
</evidence>
<dbReference type="AlphaFoldDB" id="A0A6H2A445"/>
<sequence length="255" mass="29028">MIKGDYEKLKDLAKYNVCFEHHTPLEVAWYGPEKCWVLRCDTCGYPDAITRQLSLTEEYRAGEPLPELIEDNIKKGIRRRAMQQGKQPTAVTFAGVPATDLATGELLSRETVVALVEYAKRYNLDPGRGHVVLMYSKPYITIDGYLWHARQTKVPYSLNARPMTTEEEKVYKIGVTDHGWLAEVSFTESGDKFNGIGIVTYDEMTARSSRDETKLRSPVVAAHPWQLAQKRSEWQALRRAFPIGETEEVQGEARD</sequence>
<dbReference type="EMBL" id="MT144511">
    <property type="protein sequence ID" value="QJA54492.1"/>
    <property type="molecule type" value="Genomic_DNA"/>
</dbReference>
<gene>
    <name evidence="1" type="ORF">TM448A05085_0007</name>
    <name evidence="2" type="ORF">TM448B03798_0012</name>
</gene>
<organism evidence="1">
    <name type="scientific">viral metagenome</name>
    <dbReference type="NCBI Taxonomy" id="1070528"/>
    <lineage>
        <taxon>unclassified sequences</taxon>
        <taxon>metagenomes</taxon>
        <taxon>organismal metagenomes</taxon>
    </lineage>
</organism>